<comment type="similarity">
    <text evidence="2 10">Belongs to the ketopantoate reductase family.</text>
</comment>
<dbReference type="PANTHER" id="PTHR21708:SF26">
    <property type="entry name" value="2-DEHYDROPANTOATE 2-REDUCTASE"/>
    <property type="match status" value="1"/>
</dbReference>
<dbReference type="Gene3D" id="3.40.50.720">
    <property type="entry name" value="NAD(P)-binding Rossmann-like Domain"/>
    <property type="match status" value="1"/>
</dbReference>
<dbReference type="Gene3D" id="1.10.1040.10">
    <property type="entry name" value="N-(1-d-carboxylethyl)-l-norvaline Dehydrogenase, domain 2"/>
    <property type="match status" value="1"/>
</dbReference>
<evidence type="ECO:0000313" key="13">
    <source>
        <dbReference type="EMBL" id="MFD0986117.1"/>
    </source>
</evidence>
<feature type="domain" description="Ketopantoate reductase N-terminal" evidence="11">
    <location>
        <begin position="3"/>
        <end position="147"/>
    </location>
</feature>
<dbReference type="GO" id="GO:0008677">
    <property type="term" value="F:2-dehydropantoate 2-reductase activity"/>
    <property type="evidence" value="ECO:0007669"/>
    <property type="project" value="UniProtKB-EC"/>
</dbReference>
<sequence length="305" mass="32804">MNVLVLGAGGIGGYFGGRLASAGVDVSFLVRPARAKLLSRNGLTISSPLGDVKEQVRILTEADMAYDAVLLACKAYDLDAAIEAISPAVGPSTLLVPLLNGVRHLERLDSCFGREHVLGGLCHIGVTVSDAGEIQHLNKLERFVFGARTEDQSESAEALYRVLARGGFHPVMSETILQEMWEKFVFLATYAGMTTLMRAPVGAIVATQEGEAVIREMLEECTATAAASGYAPRAEAMRSMVGSLTERGSKGTASMYRDMVNNKRTEHEHILGDMLERARAASVSAPLLRISLTNMQAYDQERAVS</sequence>
<evidence type="ECO:0000256" key="2">
    <source>
        <dbReference type="ARBA" id="ARBA00007870"/>
    </source>
</evidence>
<feature type="domain" description="Ketopantoate reductase C-terminal" evidence="12">
    <location>
        <begin position="176"/>
        <end position="292"/>
    </location>
</feature>
<reference evidence="14" key="1">
    <citation type="journal article" date="2019" name="Int. J. Syst. Evol. Microbiol.">
        <title>The Global Catalogue of Microorganisms (GCM) 10K type strain sequencing project: providing services to taxonomists for standard genome sequencing and annotation.</title>
        <authorList>
            <consortium name="The Broad Institute Genomics Platform"/>
            <consortium name="The Broad Institute Genome Sequencing Center for Infectious Disease"/>
            <person name="Wu L."/>
            <person name="Ma J."/>
        </authorList>
    </citation>
    <scope>NUCLEOTIDE SEQUENCE [LARGE SCALE GENOMIC DNA]</scope>
    <source>
        <strain evidence="14">CCUG 61697</strain>
    </source>
</reference>
<dbReference type="NCBIfam" id="NF005094">
    <property type="entry name" value="PRK06522.2-5"/>
    <property type="match status" value="1"/>
</dbReference>
<proteinExistence type="inferred from homology"/>
<evidence type="ECO:0000256" key="9">
    <source>
        <dbReference type="ARBA" id="ARBA00048793"/>
    </source>
</evidence>
<dbReference type="Pfam" id="PF08546">
    <property type="entry name" value="ApbA_C"/>
    <property type="match status" value="1"/>
</dbReference>
<dbReference type="Pfam" id="PF02558">
    <property type="entry name" value="ApbA"/>
    <property type="match status" value="1"/>
</dbReference>
<evidence type="ECO:0000256" key="5">
    <source>
        <dbReference type="ARBA" id="ARBA00022655"/>
    </source>
</evidence>
<evidence type="ECO:0000256" key="8">
    <source>
        <dbReference type="ARBA" id="ARBA00032024"/>
    </source>
</evidence>
<evidence type="ECO:0000256" key="4">
    <source>
        <dbReference type="ARBA" id="ARBA00019465"/>
    </source>
</evidence>
<dbReference type="InterPro" id="IPR008927">
    <property type="entry name" value="6-PGluconate_DH-like_C_sf"/>
</dbReference>
<dbReference type="InterPro" id="IPR013332">
    <property type="entry name" value="KPR_N"/>
</dbReference>
<evidence type="ECO:0000259" key="11">
    <source>
        <dbReference type="Pfam" id="PF02558"/>
    </source>
</evidence>
<evidence type="ECO:0000256" key="7">
    <source>
        <dbReference type="ARBA" id="ARBA00023002"/>
    </source>
</evidence>
<dbReference type="Proteomes" id="UP001597102">
    <property type="component" value="Unassembled WGS sequence"/>
</dbReference>
<dbReference type="NCBIfam" id="TIGR00745">
    <property type="entry name" value="apbA_panE"/>
    <property type="match status" value="1"/>
</dbReference>
<comment type="pathway">
    <text evidence="1 10">Cofactor biosynthesis; (R)-pantothenate biosynthesis; (R)-pantoate from 3-methyl-2-oxobutanoate: step 2/2.</text>
</comment>
<protein>
    <recommendedName>
        <fullName evidence="4 10">2-dehydropantoate 2-reductase</fullName>
        <ecNumber evidence="3 10">1.1.1.169</ecNumber>
    </recommendedName>
    <alternativeName>
        <fullName evidence="8 10">Ketopantoate reductase</fullName>
    </alternativeName>
</protein>
<dbReference type="RefSeq" id="WP_379085639.1">
    <property type="nucleotide sequence ID" value="NZ_JBHTJO010000001.1"/>
</dbReference>
<evidence type="ECO:0000259" key="12">
    <source>
        <dbReference type="Pfam" id="PF08546"/>
    </source>
</evidence>
<keyword evidence="5 10" id="KW-0566">Pantothenate biosynthesis</keyword>
<organism evidence="13 14">
    <name type="scientific">Methyloligella solikamskensis</name>
    <dbReference type="NCBI Taxonomy" id="1177756"/>
    <lineage>
        <taxon>Bacteria</taxon>
        <taxon>Pseudomonadati</taxon>
        <taxon>Pseudomonadota</taxon>
        <taxon>Alphaproteobacteria</taxon>
        <taxon>Hyphomicrobiales</taxon>
        <taxon>Hyphomicrobiaceae</taxon>
        <taxon>Methyloligella</taxon>
    </lineage>
</organism>
<dbReference type="PANTHER" id="PTHR21708">
    <property type="entry name" value="PROBABLE 2-DEHYDROPANTOATE 2-REDUCTASE"/>
    <property type="match status" value="1"/>
</dbReference>
<comment type="caution">
    <text evidence="13">The sequence shown here is derived from an EMBL/GenBank/DDBJ whole genome shotgun (WGS) entry which is preliminary data.</text>
</comment>
<dbReference type="InterPro" id="IPR013752">
    <property type="entry name" value="KPA_reductase"/>
</dbReference>
<dbReference type="InterPro" id="IPR003710">
    <property type="entry name" value="ApbA"/>
</dbReference>
<comment type="catalytic activity">
    <reaction evidence="9 10">
        <text>(R)-pantoate + NADP(+) = 2-dehydropantoate + NADPH + H(+)</text>
        <dbReference type="Rhea" id="RHEA:16233"/>
        <dbReference type="ChEBI" id="CHEBI:11561"/>
        <dbReference type="ChEBI" id="CHEBI:15378"/>
        <dbReference type="ChEBI" id="CHEBI:15980"/>
        <dbReference type="ChEBI" id="CHEBI:57783"/>
        <dbReference type="ChEBI" id="CHEBI:58349"/>
        <dbReference type="EC" id="1.1.1.169"/>
    </reaction>
</comment>
<evidence type="ECO:0000256" key="6">
    <source>
        <dbReference type="ARBA" id="ARBA00022857"/>
    </source>
</evidence>
<dbReference type="InterPro" id="IPR013328">
    <property type="entry name" value="6PGD_dom2"/>
</dbReference>
<keyword evidence="6 10" id="KW-0521">NADP</keyword>
<keyword evidence="14" id="KW-1185">Reference proteome</keyword>
<dbReference type="SUPFAM" id="SSF48179">
    <property type="entry name" value="6-phosphogluconate dehydrogenase C-terminal domain-like"/>
    <property type="match status" value="1"/>
</dbReference>
<gene>
    <name evidence="13" type="primary">panE</name>
    <name evidence="13" type="ORF">ACFQ2F_03275</name>
</gene>
<keyword evidence="7 10" id="KW-0560">Oxidoreductase</keyword>
<evidence type="ECO:0000256" key="10">
    <source>
        <dbReference type="RuleBase" id="RU362068"/>
    </source>
</evidence>
<dbReference type="InterPro" id="IPR051402">
    <property type="entry name" value="KPR-Related"/>
</dbReference>
<name>A0ABW3J9K4_9HYPH</name>
<evidence type="ECO:0000256" key="3">
    <source>
        <dbReference type="ARBA" id="ARBA00013014"/>
    </source>
</evidence>
<comment type="function">
    <text evidence="10">Catalyzes the NADPH-dependent reduction of ketopantoate into pantoic acid.</text>
</comment>
<dbReference type="InterPro" id="IPR036291">
    <property type="entry name" value="NAD(P)-bd_dom_sf"/>
</dbReference>
<dbReference type="SUPFAM" id="SSF51735">
    <property type="entry name" value="NAD(P)-binding Rossmann-fold domains"/>
    <property type="match status" value="1"/>
</dbReference>
<evidence type="ECO:0000313" key="14">
    <source>
        <dbReference type="Proteomes" id="UP001597102"/>
    </source>
</evidence>
<dbReference type="EMBL" id="JBHTJO010000001">
    <property type="protein sequence ID" value="MFD0986117.1"/>
    <property type="molecule type" value="Genomic_DNA"/>
</dbReference>
<dbReference type="EC" id="1.1.1.169" evidence="3 10"/>
<evidence type="ECO:0000256" key="1">
    <source>
        <dbReference type="ARBA" id="ARBA00004994"/>
    </source>
</evidence>
<accession>A0ABW3J9K4</accession>